<dbReference type="EMBL" id="MDYQ01000346">
    <property type="protein sequence ID" value="PRP76154.1"/>
    <property type="molecule type" value="Genomic_DNA"/>
</dbReference>
<proteinExistence type="predicted"/>
<reference evidence="1 2" key="1">
    <citation type="journal article" date="2018" name="Genome Biol. Evol.">
        <title>Multiple Roots of Fruiting Body Formation in Amoebozoa.</title>
        <authorList>
            <person name="Hillmann F."/>
            <person name="Forbes G."/>
            <person name="Novohradska S."/>
            <person name="Ferling I."/>
            <person name="Riege K."/>
            <person name="Groth M."/>
            <person name="Westermann M."/>
            <person name="Marz M."/>
            <person name="Spaller T."/>
            <person name="Winckler T."/>
            <person name="Schaap P."/>
            <person name="Glockner G."/>
        </authorList>
    </citation>
    <scope>NUCLEOTIDE SEQUENCE [LARGE SCALE GENOMIC DNA]</scope>
    <source>
        <strain evidence="1 2">Jena</strain>
    </source>
</reference>
<dbReference type="AlphaFoldDB" id="A0A2P6MWS5"/>
<protein>
    <submittedName>
        <fullName evidence="1">Uncharacterized protein</fullName>
    </submittedName>
</protein>
<organism evidence="1 2">
    <name type="scientific">Planoprotostelium fungivorum</name>
    <dbReference type="NCBI Taxonomy" id="1890364"/>
    <lineage>
        <taxon>Eukaryota</taxon>
        <taxon>Amoebozoa</taxon>
        <taxon>Evosea</taxon>
        <taxon>Variosea</taxon>
        <taxon>Cavosteliida</taxon>
        <taxon>Cavosteliaceae</taxon>
        <taxon>Planoprotostelium</taxon>
    </lineage>
</organism>
<dbReference type="InParanoid" id="A0A2P6MWS5"/>
<evidence type="ECO:0000313" key="2">
    <source>
        <dbReference type="Proteomes" id="UP000241769"/>
    </source>
</evidence>
<name>A0A2P6MWS5_9EUKA</name>
<evidence type="ECO:0000313" key="1">
    <source>
        <dbReference type="EMBL" id="PRP76154.1"/>
    </source>
</evidence>
<dbReference type="Proteomes" id="UP000241769">
    <property type="component" value="Unassembled WGS sequence"/>
</dbReference>
<sequence length="753" mass="85042">MTYFFLDLRSVSYALYRLHFECVHRSYMALQVTNDPTGANLVMVNDDANIIANIAGAFTLDPSRPITLRPAPGQAIGLLVKLASPPRLGLCGALQASQALSHTKEALKGFWLLNHIFLTMFSSLAPPTQTAPATIAHTEEALKGLWLLNYMFLTMFSSLVGFEVPSKLASWHNSLPPRNMNLPIEDRQNTIKALFNIVKNNWKNRLESVKQKHTLGYLCGLSGIGKTTMLSILRAHMQALAEGELDEEFKESIRDSVYITISLGNGDSWEGEEFDNLIASRMFIRFSQGCSWATRNNGTLSARSFGTVDVYKCIGATIEKSSGWRAVFIMVDDCQFISPSQQHLRSFAHIICRLMTEQISKEDPTTITAHFKTYIIPIFAGTLLPEQVRFFATISDFTTEDIQLPLLSADHALGICHKLQTIKSHPALQDSKVQTLIKQYGVIPRMLEAMIFVLEEYPTETRPDILERFFEIEFANVYKPKQILSSFGEDGKQLVLYSLANVSLSQLEEGSRMREKMRDFSFKGCLYLDDGHITVPHHVLSLAIKEYGIPFTMHKISDKVHWQNFEKVIFSIPGAISAAPYSAQKYPIIPNIIQYDQRQCVTRKPHTYNPEREVVGGFLHPPPNGTFLCFPGNPVFDIRICTTDEAGCHLIWEQLRHEELDTRAEDKVTTTMIEKWYTQAKGVTRGSEFSNPPLLVYITNRKLDPYLSQRTLAEFLENRPDLAIITRDQFADFLPPCILHVVLSADEGRNTLG</sequence>
<keyword evidence="2" id="KW-1185">Reference proteome</keyword>
<comment type="caution">
    <text evidence="1">The sequence shown here is derived from an EMBL/GenBank/DDBJ whole genome shotgun (WGS) entry which is preliminary data.</text>
</comment>
<accession>A0A2P6MWS5</accession>
<gene>
    <name evidence="1" type="ORF">PROFUN_15218</name>
</gene>